<evidence type="ECO:0000313" key="2">
    <source>
        <dbReference type="EMBL" id="AWX69294.1"/>
    </source>
</evidence>
<dbReference type="InterPro" id="IPR016071">
    <property type="entry name" value="Staphylococal_nuclease_OB-fold"/>
</dbReference>
<dbReference type="EMBL" id="CP030140">
    <property type="protein sequence ID" value="AWX69294.1"/>
    <property type="molecule type" value="Genomic_DNA"/>
</dbReference>
<gene>
    <name evidence="2" type="ORF">DP065_00790</name>
</gene>
<dbReference type="InterPro" id="IPR035437">
    <property type="entry name" value="SNase_OB-fold_sf"/>
</dbReference>
<dbReference type="PROSITE" id="PS51257">
    <property type="entry name" value="PROKAR_LIPOPROTEIN"/>
    <property type="match status" value="1"/>
</dbReference>
<dbReference type="Pfam" id="PF00565">
    <property type="entry name" value="SNase"/>
    <property type="match status" value="1"/>
</dbReference>
<dbReference type="RefSeq" id="WP_033178819.1">
    <property type="nucleotide sequence ID" value="NZ_CP030140.1"/>
</dbReference>
<evidence type="ECO:0000313" key="3">
    <source>
        <dbReference type="Proteomes" id="UP000250218"/>
    </source>
</evidence>
<dbReference type="Proteomes" id="UP000250218">
    <property type="component" value="Chromosome"/>
</dbReference>
<dbReference type="AlphaFoldDB" id="A0A2Z4NCK5"/>
<evidence type="ECO:0000259" key="1">
    <source>
        <dbReference type="PROSITE" id="PS50830"/>
    </source>
</evidence>
<accession>A0A2Z4NCK5</accession>
<feature type="domain" description="TNase-like" evidence="1">
    <location>
        <begin position="136"/>
        <end position="286"/>
    </location>
</feature>
<name>A0A2Z4NCK5_9BACT</name>
<dbReference type="Gene3D" id="2.40.50.90">
    <property type="match status" value="1"/>
</dbReference>
<dbReference type="PROSITE" id="PS50830">
    <property type="entry name" value="TNASE_3"/>
    <property type="match status" value="1"/>
</dbReference>
<dbReference type="SMART" id="SM00318">
    <property type="entry name" value="SNc"/>
    <property type="match status" value="1"/>
</dbReference>
<sequence length="295" mass="34343">MKKLLKGLLTLGNIIGISLPSVLVISCNNTKESKEKIIHNLEIIDVKFRNSEQNIVIDKVTFKSKTNEINFKLIETKIQKEQKIAILKFEAYQENNQKLLLTFEKTIQIGLFETISFYSLIKNLKYEVSSNLTINKMTKIKPTNIADGDTFYLDELGFRFVGIDTPEKYNAKNSIQEKYGKIASLFSKKILEDADEIYVVPQRNFYSKDPHDFKDKYGRVLVIVIVKIKENFFNLNLELVRKGKAKMAYISLNKNNRYYTDNEEFFNQLQHAQNLAQKEKIGIWDTLVNINEIYP</sequence>
<dbReference type="KEGG" id="mane:DP065_00790"/>
<dbReference type="SUPFAM" id="SSF50199">
    <property type="entry name" value="Staphylococcal nuclease"/>
    <property type="match status" value="1"/>
</dbReference>
<keyword evidence="3" id="KW-1185">Reference proteome</keyword>
<proteinExistence type="predicted"/>
<reference evidence="3" key="1">
    <citation type="submission" date="2018-06" db="EMBL/GenBank/DDBJ databases">
        <title>Complete genome sequences of Mycoplasma anatis, M. anseris and M. cloacale type strains.</title>
        <authorList>
            <person name="Grozner D."/>
            <person name="Forro B."/>
            <person name="Sulyok K.M."/>
            <person name="Marton S."/>
            <person name="Kreizinger Z."/>
            <person name="Banyai K."/>
            <person name="Gyuranecz M."/>
        </authorList>
    </citation>
    <scope>NUCLEOTIDE SEQUENCE [LARGE SCALE GENOMIC DNA]</scope>
    <source>
        <strain evidence="3">ATCC 49234</strain>
    </source>
</reference>
<protein>
    <recommendedName>
        <fullName evidence="1">TNase-like domain-containing protein</fullName>
    </recommendedName>
</protein>
<organism evidence="2 3">
    <name type="scientific">[Mycoplasma] anseris</name>
    <dbReference type="NCBI Taxonomy" id="92400"/>
    <lineage>
        <taxon>Bacteria</taxon>
        <taxon>Bacillati</taxon>
        <taxon>Mycoplasmatota</taxon>
        <taxon>Mycoplasmoidales</taxon>
        <taxon>Metamycoplasmataceae</taxon>
        <taxon>Metamycoplasma</taxon>
    </lineage>
</organism>